<dbReference type="Gene3D" id="3.40.50.970">
    <property type="match status" value="2"/>
</dbReference>
<sequence length="576" mass="63175">MIKATDYIARYMYLRGVRTVFELPGGMITHLLNSLYEFKKIRVLSMHHEQAAAFAADAAGRLTGVPGVAMATSGPGAINLLTGIGSCHFDSSPAVFITGQVNRHELRGDRAIRQLGFQESDIVAMSKPITKASWQVNTPDELPKLLERAFDLAVTGRPGPVLLDIPMDIQNSMLNVAEPDAIAHAATSTPMASRCVWRQLREELVRSKRPLILVGAGVRAGNALEQLHTFVRRLGIPVVNSLLAVDVMPYNDPLRVGMIGSYANRWANHALANSDLLLVLGSRLDIRQTGNDTKFFKGDRVIVHVDCEPGEINNRIPDCIAVNSDLRPFLEAALEELGNLAGPNWSTWREEIEGLHRKYDDRLELAELPGINPNVFMHQLSSVSASAGAYLVDVGQHQMWAAQSIEVRGDQRWITSGGMGSMGFALPAAIGAAASLAPRPVVVIAGDGGFQCNLQELQTIIRNRLPVKIVVINNHCHGMVRQFQQSYFKEQYQSTLWGYSAPDFPRVAEAFGIRGLSISNQDQVDGGLRSLWEDPAEPALIDVSIDTFTNVYPKIAFGRPMNEMEPEAKPIAMEST</sequence>
<dbReference type="PANTHER" id="PTHR18968">
    <property type="entry name" value="THIAMINE PYROPHOSPHATE ENZYMES"/>
    <property type="match status" value="1"/>
</dbReference>
<evidence type="ECO:0000259" key="5">
    <source>
        <dbReference type="Pfam" id="PF02775"/>
    </source>
</evidence>
<dbReference type="GO" id="GO:0030976">
    <property type="term" value="F:thiamine pyrophosphate binding"/>
    <property type="evidence" value="ECO:0007669"/>
    <property type="project" value="InterPro"/>
</dbReference>
<dbReference type="Pfam" id="PF02776">
    <property type="entry name" value="TPP_enzyme_N"/>
    <property type="match status" value="1"/>
</dbReference>
<dbReference type="FunFam" id="3.40.50.970:FF:000007">
    <property type="entry name" value="Acetolactate synthase"/>
    <property type="match status" value="1"/>
</dbReference>
<dbReference type="InterPro" id="IPR012000">
    <property type="entry name" value="Thiamin_PyroP_enz_cen_dom"/>
</dbReference>
<dbReference type="GO" id="GO:0000287">
    <property type="term" value="F:magnesium ion binding"/>
    <property type="evidence" value="ECO:0007669"/>
    <property type="project" value="InterPro"/>
</dbReference>
<dbReference type="GO" id="GO:0005948">
    <property type="term" value="C:acetolactate synthase complex"/>
    <property type="evidence" value="ECO:0007669"/>
    <property type="project" value="TreeGrafter"/>
</dbReference>
<dbReference type="AlphaFoldDB" id="A0AAU7YZN0"/>
<dbReference type="InterPro" id="IPR029035">
    <property type="entry name" value="DHS-like_NAD/FAD-binding_dom"/>
</dbReference>
<dbReference type="Gene3D" id="3.40.50.1220">
    <property type="entry name" value="TPP-binding domain"/>
    <property type="match status" value="1"/>
</dbReference>
<dbReference type="Pfam" id="PF02775">
    <property type="entry name" value="TPP_enzyme_C"/>
    <property type="match status" value="1"/>
</dbReference>
<keyword evidence="2 3" id="KW-0786">Thiamine pyrophosphate</keyword>
<evidence type="ECO:0000256" key="1">
    <source>
        <dbReference type="ARBA" id="ARBA00007812"/>
    </source>
</evidence>
<protein>
    <submittedName>
        <fullName evidence="7">Thiamine pyrophosphate-binding protein</fullName>
    </submittedName>
</protein>
<dbReference type="SUPFAM" id="SSF52518">
    <property type="entry name" value="Thiamin diphosphate-binding fold (THDP-binding)"/>
    <property type="match status" value="2"/>
</dbReference>
<evidence type="ECO:0000259" key="6">
    <source>
        <dbReference type="Pfam" id="PF02776"/>
    </source>
</evidence>
<dbReference type="Pfam" id="PF00205">
    <property type="entry name" value="TPP_enzyme_M"/>
    <property type="match status" value="1"/>
</dbReference>
<evidence type="ECO:0000313" key="7">
    <source>
        <dbReference type="EMBL" id="XCB22122.1"/>
    </source>
</evidence>
<comment type="similarity">
    <text evidence="1 3">Belongs to the TPP enzyme family.</text>
</comment>
<dbReference type="PANTHER" id="PTHR18968:SF13">
    <property type="entry name" value="ACETOLACTATE SYNTHASE CATALYTIC SUBUNIT, MITOCHONDRIAL"/>
    <property type="match status" value="1"/>
</dbReference>
<dbReference type="GO" id="GO:0009097">
    <property type="term" value="P:isoleucine biosynthetic process"/>
    <property type="evidence" value="ECO:0007669"/>
    <property type="project" value="TreeGrafter"/>
</dbReference>
<accession>A0AAU7YZN0</accession>
<dbReference type="RefSeq" id="WP_353072118.1">
    <property type="nucleotide sequence ID" value="NZ_CP132938.1"/>
</dbReference>
<dbReference type="InterPro" id="IPR011766">
    <property type="entry name" value="TPP_enzyme_TPP-bd"/>
</dbReference>
<dbReference type="CDD" id="cd07035">
    <property type="entry name" value="TPP_PYR_POX_like"/>
    <property type="match status" value="1"/>
</dbReference>
<name>A0AAU7YZN0_9BACT</name>
<proteinExistence type="inferred from homology"/>
<dbReference type="InterPro" id="IPR029061">
    <property type="entry name" value="THDP-binding"/>
</dbReference>
<gene>
    <name evidence="7" type="ORF">RBB81_21490</name>
</gene>
<evidence type="ECO:0000256" key="2">
    <source>
        <dbReference type="ARBA" id="ARBA00023052"/>
    </source>
</evidence>
<dbReference type="KEGG" id="tgi:RBB81_21490"/>
<reference evidence="7" key="1">
    <citation type="submission" date="2023-08" db="EMBL/GenBank/DDBJ databases">
        <authorList>
            <person name="Messyasz A."/>
            <person name="Mannisto M.K."/>
            <person name="Kerkhof L.J."/>
            <person name="Haggblom M."/>
        </authorList>
    </citation>
    <scope>NUCLEOTIDE SEQUENCE</scope>
    <source>
        <strain evidence="7">M8UP39</strain>
    </source>
</reference>
<dbReference type="InterPro" id="IPR012001">
    <property type="entry name" value="Thiamin_PyroP_enz_TPP-bd_dom"/>
</dbReference>
<dbReference type="SUPFAM" id="SSF52467">
    <property type="entry name" value="DHS-like NAD/FAD-binding domain"/>
    <property type="match status" value="1"/>
</dbReference>
<dbReference type="EMBL" id="CP132938">
    <property type="protein sequence ID" value="XCB22122.1"/>
    <property type="molecule type" value="Genomic_DNA"/>
</dbReference>
<reference evidence="7" key="2">
    <citation type="journal article" date="2024" name="Environ. Microbiol.">
        <title>Genome analysis and description of Tunturibacter gen. nov. expands the diversity of Terriglobia in tundra soils.</title>
        <authorList>
            <person name="Messyasz A."/>
            <person name="Mannisto M.K."/>
            <person name="Kerkhof L.J."/>
            <person name="Haggblom M.M."/>
        </authorList>
    </citation>
    <scope>NUCLEOTIDE SEQUENCE</scope>
    <source>
        <strain evidence="7">M8UP39</strain>
    </source>
</reference>
<organism evidence="7">
    <name type="scientific">Tunturiibacter gelidiferens</name>
    <dbReference type="NCBI Taxonomy" id="3069689"/>
    <lineage>
        <taxon>Bacteria</taxon>
        <taxon>Pseudomonadati</taxon>
        <taxon>Acidobacteriota</taxon>
        <taxon>Terriglobia</taxon>
        <taxon>Terriglobales</taxon>
        <taxon>Acidobacteriaceae</taxon>
        <taxon>Tunturiibacter</taxon>
    </lineage>
</organism>
<dbReference type="GO" id="GO:0050660">
    <property type="term" value="F:flavin adenine dinucleotide binding"/>
    <property type="evidence" value="ECO:0007669"/>
    <property type="project" value="TreeGrafter"/>
</dbReference>
<feature type="domain" description="Thiamine pyrophosphate enzyme TPP-binding" evidence="5">
    <location>
        <begin position="393"/>
        <end position="543"/>
    </location>
</feature>
<dbReference type="InterPro" id="IPR045229">
    <property type="entry name" value="TPP_enz"/>
</dbReference>
<evidence type="ECO:0000256" key="3">
    <source>
        <dbReference type="RuleBase" id="RU362132"/>
    </source>
</evidence>
<dbReference type="GO" id="GO:0009099">
    <property type="term" value="P:L-valine biosynthetic process"/>
    <property type="evidence" value="ECO:0007669"/>
    <property type="project" value="TreeGrafter"/>
</dbReference>
<dbReference type="GO" id="GO:0003984">
    <property type="term" value="F:acetolactate synthase activity"/>
    <property type="evidence" value="ECO:0007669"/>
    <property type="project" value="TreeGrafter"/>
</dbReference>
<feature type="domain" description="Thiamine pyrophosphate enzyme central" evidence="4">
    <location>
        <begin position="200"/>
        <end position="332"/>
    </location>
</feature>
<feature type="domain" description="Thiamine pyrophosphate enzyme N-terminal TPP-binding" evidence="6">
    <location>
        <begin position="3"/>
        <end position="125"/>
    </location>
</feature>
<evidence type="ECO:0000259" key="4">
    <source>
        <dbReference type="Pfam" id="PF00205"/>
    </source>
</evidence>